<organism evidence="2 3">
    <name type="scientific">Candidatus Buchananbacteria bacterium RIFCSPLOWO2_01_FULL_40_23b</name>
    <dbReference type="NCBI Taxonomy" id="1797544"/>
    <lineage>
        <taxon>Bacteria</taxon>
        <taxon>Candidatus Buchananiibacteriota</taxon>
    </lineage>
</organism>
<feature type="compositionally biased region" description="Pro residues" evidence="1">
    <location>
        <begin position="44"/>
        <end position="54"/>
    </location>
</feature>
<evidence type="ECO:0000313" key="3">
    <source>
        <dbReference type="Proteomes" id="UP000178122"/>
    </source>
</evidence>
<protein>
    <submittedName>
        <fullName evidence="2">Uncharacterized protein</fullName>
    </submittedName>
</protein>
<reference evidence="2 3" key="1">
    <citation type="journal article" date="2016" name="Nat. Commun.">
        <title>Thousands of microbial genomes shed light on interconnected biogeochemical processes in an aquifer system.</title>
        <authorList>
            <person name="Anantharaman K."/>
            <person name="Brown C.T."/>
            <person name="Hug L.A."/>
            <person name="Sharon I."/>
            <person name="Castelle C.J."/>
            <person name="Probst A.J."/>
            <person name="Thomas B.C."/>
            <person name="Singh A."/>
            <person name="Wilkins M.J."/>
            <person name="Karaoz U."/>
            <person name="Brodie E.L."/>
            <person name="Williams K.H."/>
            <person name="Hubbard S.S."/>
            <person name="Banfield J.F."/>
        </authorList>
    </citation>
    <scope>NUCLEOTIDE SEQUENCE [LARGE SCALE GENOMIC DNA]</scope>
</reference>
<sequence length="594" mass="67696">MARQQKETTQTITDLSALLPPGLFDNFFDEIKLPASRKPKSHFSPPPLPSPSAPTTPASSSYHSLPTNDSPAYLKVKTKLEHLFLESILQESTAHPFAAISLSDIGRRASTNPKYIPFNEDYIPALLEKYVTDRLIQQEFVTLTSGRTQPIYALNALNKPTLEHLLSTTQDPFEIQKESLSPRKKNRTRRIRLTPEKKQDVATLCTLGLSANDIATEMNISTQIVYKIGRELNLSFKKHDAHSIGSIKQLLAEDNLIDIYRKFSFPSAIAFYDYCNRYNITIPQPLTPHRLDISIDTLIEQGKSLEEIGELNHKTREWARQYIVGSGWYGQWVQKRQEQTQEFQTKKEKATQAQLLSILSQRLVQHAATESWAMQKAVEYFVQLDKRYHEAKPFSTYVTLFQSYEQAQQQGEKVTLQELAERAGFAYASTVGRIFAAVNVEPMFGNKVRSQNSICRPKLKLEALARGAQIGLGVVDISYFVDIPYPTVYKYLSTHYGSVTPTTVIELEYKSTDRRKIEKTASYSLASQIYEAADEKFSLDEIRMLLPKPKGGRHDSHKIQEILTSRPHIEPLLITLLQKLYNKPELTKPYKISF</sequence>
<gene>
    <name evidence="2" type="ORF">A2912_04285</name>
</gene>
<evidence type="ECO:0000256" key="1">
    <source>
        <dbReference type="SAM" id="MobiDB-lite"/>
    </source>
</evidence>
<proteinExistence type="predicted"/>
<accession>A0A1G1YLD3</accession>
<dbReference type="Proteomes" id="UP000178122">
    <property type="component" value="Unassembled WGS sequence"/>
</dbReference>
<feature type="region of interest" description="Disordered" evidence="1">
    <location>
        <begin position="37"/>
        <end position="64"/>
    </location>
</feature>
<evidence type="ECO:0000313" key="2">
    <source>
        <dbReference type="EMBL" id="OGY53165.1"/>
    </source>
</evidence>
<comment type="caution">
    <text evidence="2">The sequence shown here is derived from an EMBL/GenBank/DDBJ whole genome shotgun (WGS) entry which is preliminary data.</text>
</comment>
<feature type="compositionally biased region" description="Low complexity" evidence="1">
    <location>
        <begin position="55"/>
        <end position="64"/>
    </location>
</feature>
<dbReference type="EMBL" id="MHIN01000053">
    <property type="protein sequence ID" value="OGY53165.1"/>
    <property type="molecule type" value="Genomic_DNA"/>
</dbReference>
<name>A0A1G1YLD3_9BACT</name>
<dbReference type="AlphaFoldDB" id="A0A1G1YLD3"/>